<evidence type="ECO:0000313" key="4">
    <source>
        <dbReference type="Proteomes" id="UP000264445"/>
    </source>
</evidence>
<dbReference type="PANTHER" id="PTHR36930">
    <property type="entry name" value="METAL-SULFUR CLUSTER BIOSYNTHESIS PROTEINS YUAD-RELATED"/>
    <property type="match status" value="1"/>
</dbReference>
<dbReference type="GO" id="GO:0030170">
    <property type="term" value="F:pyridoxal phosphate binding"/>
    <property type="evidence" value="ECO:0007669"/>
    <property type="project" value="InterPro"/>
</dbReference>
<protein>
    <submittedName>
        <fullName evidence="2 3">MOSC domain-containing protein</fullName>
    </submittedName>
</protein>
<sequence length="152" mass="16980">MEGIVLSINISEKKGEPKTPISEGFFRKDFGLEGDGHAGVDIYRQVTFLDIETIEEMKVLGIEGLKPGMIAENITTKNIKLYRFPIGTKIKVGEVFLEITMIGKKCEKPENCSLKIEVDKCLAKSRIVFAKVIESGKIKVGDIIKVLDYKDE</sequence>
<dbReference type="EMBL" id="SLWU01000008">
    <property type="protein sequence ID" value="TCO66959.1"/>
    <property type="molecule type" value="Genomic_DNA"/>
</dbReference>
<dbReference type="GO" id="GO:0003824">
    <property type="term" value="F:catalytic activity"/>
    <property type="evidence" value="ECO:0007669"/>
    <property type="project" value="InterPro"/>
</dbReference>
<dbReference type="EMBL" id="DOLB01000090">
    <property type="protein sequence ID" value="HBT49301.1"/>
    <property type="molecule type" value="Genomic_DNA"/>
</dbReference>
<dbReference type="InterPro" id="IPR052716">
    <property type="entry name" value="MOSC_domain"/>
</dbReference>
<evidence type="ECO:0000259" key="1">
    <source>
        <dbReference type="PROSITE" id="PS51340"/>
    </source>
</evidence>
<evidence type="ECO:0000313" key="3">
    <source>
        <dbReference type="EMBL" id="TCO66959.1"/>
    </source>
</evidence>
<reference evidence="3 5" key="2">
    <citation type="submission" date="2019-03" db="EMBL/GenBank/DDBJ databases">
        <title>Genomic Encyclopedia of Type Strains, Phase IV (KMG-IV): sequencing the most valuable type-strain genomes for metagenomic binning, comparative biology and taxonomic classification.</title>
        <authorList>
            <person name="Goeker M."/>
        </authorList>
    </citation>
    <scope>NUCLEOTIDE SEQUENCE [LARGE SCALE GENOMIC DNA]</scope>
    <source>
        <strain evidence="3 5">DSM 13054</strain>
    </source>
</reference>
<dbReference type="AlphaFoldDB" id="A0A357VNT4"/>
<evidence type="ECO:0000313" key="5">
    <source>
        <dbReference type="Proteomes" id="UP000294886"/>
    </source>
</evidence>
<name>A0A357VNT4_9THEO</name>
<gene>
    <name evidence="2" type="ORF">DEA61_05665</name>
    <name evidence="3" type="ORF">EV203_10856</name>
</gene>
<dbReference type="SUPFAM" id="SSF50800">
    <property type="entry name" value="PK beta-barrel domain-like"/>
    <property type="match status" value="1"/>
</dbReference>
<evidence type="ECO:0000313" key="2">
    <source>
        <dbReference type="EMBL" id="HBT49301.1"/>
    </source>
</evidence>
<dbReference type="InterPro" id="IPR011037">
    <property type="entry name" value="Pyrv_Knase-like_insert_dom_sf"/>
</dbReference>
<dbReference type="GO" id="GO:0030151">
    <property type="term" value="F:molybdenum ion binding"/>
    <property type="evidence" value="ECO:0007669"/>
    <property type="project" value="InterPro"/>
</dbReference>
<feature type="domain" description="MOSC" evidence="1">
    <location>
        <begin position="18"/>
        <end position="147"/>
    </location>
</feature>
<dbReference type="Proteomes" id="UP000294886">
    <property type="component" value="Unassembled WGS sequence"/>
</dbReference>
<dbReference type="PROSITE" id="PS51340">
    <property type="entry name" value="MOSC"/>
    <property type="match status" value="1"/>
</dbReference>
<accession>A0A357VNT4</accession>
<dbReference type="Pfam" id="PF03473">
    <property type="entry name" value="MOSC"/>
    <property type="match status" value="1"/>
</dbReference>
<organism evidence="2 4">
    <name type="scientific">Caldanaerobacter subterraneus</name>
    <dbReference type="NCBI Taxonomy" id="911092"/>
    <lineage>
        <taxon>Bacteria</taxon>
        <taxon>Bacillati</taxon>
        <taxon>Bacillota</taxon>
        <taxon>Clostridia</taxon>
        <taxon>Thermoanaerobacterales</taxon>
        <taxon>Thermoanaerobacteraceae</taxon>
        <taxon>Caldanaerobacter</taxon>
    </lineage>
</organism>
<dbReference type="Gene3D" id="2.40.33.20">
    <property type="entry name" value="PK beta-barrel domain-like"/>
    <property type="match status" value="1"/>
</dbReference>
<reference evidence="2 4" key="1">
    <citation type="journal article" date="2018" name="Nat. Biotechnol.">
        <title>A standardized bacterial taxonomy based on genome phylogeny substantially revises the tree of life.</title>
        <authorList>
            <person name="Parks D.H."/>
            <person name="Chuvochina M."/>
            <person name="Waite D.W."/>
            <person name="Rinke C."/>
            <person name="Skarshewski A."/>
            <person name="Chaumeil P.A."/>
            <person name="Hugenholtz P."/>
        </authorList>
    </citation>
    <scope>NUCLEOTIDE SEQUENCE [LARGE SCALE GENOMIC DNA]</scope>
    <source>
        <strain evidence="2">UBA12544</strain>
    </source>
</reference>
<dbReference type="RefSeq" id="WP_003868655.1">
    <property type="nucleotide sequence ID" value="NZ_DOLB01000090.1"/>
</dbReference>
<comment type="caution">
    <text evidence="2">The sequence shown here is derived from an EMBL/GenBank/DDBJ whole genome shotgun (WGS) entry which is preliminary data.</text>
</comment>
<dbReference type="PANTHER" id="PTHR36930:SF1">
    <property type="entry name" value="MOSC DOMAIN-CONTAINING PROTEIN"/>
    <property type="match status" value="1"/>
</dbReference>
<proteinExistence type="predicted"/>
<dbReference type="InterPro" id="IPR005302">
    <property type="entry name" value="MoCF_Sase_C"/>
</dbReference>
<dbReference type="Proteomes" id="UP000264445">
    <property type="component" value="Unassembled WGS sequence"/>
</dbReference>